<keyword evidence="4" id="KW-0342">GTP-binding</keyword>
<sequence>MYAEVGNLLHKFHQVLEASLQPEDANPALQDLAKKLEGTQRKWRERTFQVAVLALVKSGKSTLINALLGQEFLPAANTPETARLVRIAHSPGEIDGALCEQNVVLARGAGSINQYIQGLNRQARENDELPEEDLTLAAPLHSLSTHSLGADRFEILDTPGPNEAETSALKARVEVLLDEVDVIVYVLDYTKLKTAEEKHLLQTLAQMRPELLRSCAERLFFVVNKLDAQNRNGLTRAETATYVSDLLQRQLPGIQVAPDRILLISAEQALLARVLETDSPSPKAQEDFAQKVFGLAHDDKSLDDCRQRTQWLLTKSGIPDLEARMIAFIFDHRAALLLQGILDDLGRFLTVLDNYLYTAEAAVRARSDELRQKATALRKDLASTLAGLQEIKIASERVKRESEEWIRERFDAFRQKTHAKIALTLDPKADAGFVHRLLSRALSRAREYLFGHDASAEIAQIRVAVVQVNQLIEQFIRREFGILQQELEAEALEKQRLLFASLQDTIQPIARRIEGHINRSFSISLDPVLVQLPAPTLGSLHQKIATHAGSLIATTRQTVPVMKTERYVVRRGLCSSDYATREVIRQETITTHEIARDLLQDLWSRHISELTEQSIKTTNLIIGKVIVDAIEQARQELSRYANGFLSTIESEIRQSEKGRVLREHRLQEIVGRRATLGTLQEHIRSLLQHSNSSVAENVHRRGAVPQNATMATTSNIPLEELKGKIDFAIMTIREDEFEAVLDRFPANGKAIGQRHYNICRANLANGEHYLVAVIRCIEPSNDEAQDAARDVLEDLAPQWFFVVGIAGGVPSVEFGLGDVVVSTRLHDFRIEAVLQDKEREYALGGGPMHKDAATLAANLRAMKGELDLWNSADSIGVPRPQIDMSESALYGEAGWRDKVRSSILEHASRVEPLVTAGAIASSDRLIKDADLLAVWLKIARQVLAVEMELAGVFRATHGRLPMLAIRGISDIVGFHRDPRWTTYACHTAAAFTHALVRSRPIVPQNLKGRSTSS</sequence>
<reference evidence="8 9" key="1">
    <citation type="submission" date="2022-11" db="EMBL/GenBank/DDBJ databases">
        <title>Minimal conservation of predation-associated metabolite biosynthetic gene clusters underscores biosynthetic potential of Myxococcota including descriptions for ten novel species: Archangium lansinium sp. nov., Myxococcus landrumus sp. nov., Nannocystis bai.</title>
        <authorList>
            <person name="Ahearne A."/>
            <person name="Stevens C."/>
            <person name="Dowd S."/>
        </authorList>
    </citation>
    <scope>NUCLEOTIDE SEQUENCE [LARGE SCALE GENOMIC DNA]</scope>
    <source>
        <strain evidence="8 9">NCELM</strain>
    </source>
</reference>
<evidence type="ECO:0000256" key="2">
    <source>
        <dbReference type="ARBA" id="ARBA00022741"/>
    </source>
</evidence>
<keyword evidence="3" id="KW-0378">Hydrolase</keyword>
<dbReference type="InterPro" id="IPR045063">
    <property type="entry name" value="Dynamin_N"/>
</dbReference>
<dbReference type="EMBL" id="JAQNDN010000025">
    <property type="protein sequence ID" value="MDC0674768.1"/>
    <property type="molecule type" value="Genomic_DNA"/>
</dbReference>
<evidence type="ECO:0000259" key="7">
    <source>
        <dbReference type="Pfam" id="PF01048"/>
    </source>
</evidence>
<dbReference type="PANTHER" id="PTHR10465">
    <property type="entry name" value="TRANSMEMBRANE GTPASE FZO1"/>
    <property type="match status" value="1"/>
</dbReference>
<dbReference type="InterPro" id="IPR027094">
    <property type="entry name" value="Mitofusin_fam"/>
</dbReference>
<evidence type="ECO:0000256" key="4">
    <source>
        <dbReference type="ARBA" id="ARBA00023134"/>
    </source>
</evidence>
<dbReference type="Gene3D" id="3.40.50.300">
    <property type="entry name" value="P-loop containing nucleotide triphosphate hydrolases"/>
    <property type="match status" value="1"/>
</dbReference>
<evidence type="ECO:0000259" key="6">
    <source>
        <dbReference type="Pfam" id="PF00350"/>
    </source>
</evidence>
<evidence type="ECO:0000313" key="9">
    <source>
        <dbReference type="Proteomes" id="UP001217838"/>
    </source>
</evidence>
<dbReference type="InterPro" id="IPR000845">
    <property type="entry name" value="Nucleoside_phosphorylase_d"/>
</dbReference>
<evidence type="ECO:0000256" key="5">
    <source>
        <dbReference type="ARBA" id="ARBA00023136"/>
    </source>
</evidence>
<keyword evidence="9" id="KW-1185">Reference proteome</keyword>
<proteinExistence type="predicted"/>
<dbReference type="Pfam" id="PF00350">
    <property type="entry name" value="Dynamin_N"/>
    <property type="match status" value="1"/>
</dbReference>
<dbReference type="InterPro" id="IPR035994">
    <property type="entry name" value="Nucleoside_phosphorylase_sf"/>
</dbReference>
<feature type="domain" description="Nucleoside phosphorylase" evidence="7">
    <location>
        <begin position="734"/>
        <end position="978"/>
    </location>
</feature>
<dbReference type="SUPFAM" id="SSF53167">
    <property type="entry name" value="Purine and uridine phosphorylases"/>
    <property type="match status" value="1"/>
</dbReference>
<dbReference type="Gene3D" id="3.40.50.1580">
    <property type="entry name" value="Nucleoside phosphorylase domain"/>
    <property type="match status" value="1"/>
</dbReference>
<feature type="domain" description="Dynamin N-terminal" evidence="6">
    <location>
        <begin position="51"/>
        <end position="225"/>
    </location>
</feature>
<evidence type="ECO:0000256" key="3">
    <source>
        <dbReference type="ARBA" id="ARBA00022801"/>
    </source>
</evidence>
<dbReference type="Proteomes" id="UP001217838">
    <property type="component" value="Unassembled WGS sequence"/>
</dbReference>
<organism evidence="8 9">
    <name type="scientific">Nannocystis radixulma</name>
    <dbReference type="NCBI Taxonomy" id="2995305"/>
    <lineage>
        <taxon>Bacteria</taxon>
        <taxon>Pseudomonadati</taxon>
        <taxon>Myxococcota</taxon>
        <taxon>Polyangia</taxon>
        <taxon>Nannocystales</taxon>
        <taxon>Nannocystaceae</taxon>
        <taxon>Nannocystis</taxon>
    </lineage>
</organism>
<comment type="caution">
    <text evidence="8">The sequence shown here is derived from an EMBL/GenBank/DDBJ whole genome shotgun (WGS) entry which is preliminary data.</text>
</comment>
<dbReference type="PANTHER" id="PTHR10465:SF0">
    <property type="entry name" value="SARCALUMENIN"/>
    <property type="match status" value="1"/>
</dbReference>
<protein>
    <submittedName>
        <fullName evidence="8">Dynamin family protein</fullName>
    </submittedName>
</protein>
<dbReference type="InterPro" id="IPR027417">
    <property type="entry name" value="P-loop_NTPase"/>
</dbReference>
<name>A0ABT5BN08_9BACT</name>
<evidence type="ECO:0000256" key="1">
    <source>
        <dbReference type="ARBA" id="ARBA00004370"/>
    </source>
</evidence>
<evidence type="ECO:0000313" key="8">
    <source>
        <dbReference type="EMBL" id="MDC0674768.1"/>
    </source>
</evidence>
<accession>A0ABT5BN08</accession>
<gene>
    <name evidence="8" type="ORF">POL58_43870</name>
</gene>
<dbReference type="Pfam" id="PF01048">
    <property type="entry name" value="PNP_UDP_1"/>
    <property type="match status" value="1"/>
</dbReference>
<comment type="subcellular location">
    <subcellularLocation>
        <location evidence="1">Membrane</location>
    </subcellularLocation>
</comment>
<keyword evidence="5" id="KW-0472">Membrane</keyword>
<keyword evidence="2" id="KW-0547">Nucleotide-binding</keyword>
<dbReference type="SUPFAM" id="SSF52540">
    <property type="entry name" value="P-loop containing nucleoside triphosphate hydrolases"/>
    <property type="match status" value="1"/>
</dbReference>